<sequence length="220" mass="24241">MKNQLTTAVQLILAIAIFYLGYTIYTFTNTINKVVDTYPQMMADINATADKLEIEQWLLVAKTIEELTPQALLLADDIKATINDVNQTVASVDQKIPLILDEIKVIRGETVPAVIQTVETVNSTTLPDALTELKHYRTDILPAVIVESTGYREATIPAVITESEHLRRDVPIMLAKTDEIVDKSEQITQQATQGAVKGVILSPVNLIRDAGTGLKSKIQE</sequence>
<protein>
    <submittedName>
        <fullName evidence="2">Uncharacterized protein</fullName>
    </submittedName>
</protein>
<accession>A0A2T3P0S7</accession>
<evidence type="ECO:0000256" key="1">
    <source>
        <dbReference type="SAM" id="Phobius"/>
    </source>
</evidence>
<keyword evidence="1" id="KW-1133">Transmembrane helix</keyword>
<evidence type="ECO:0000313" key="3">
    <source>
        <dbReference type="Proteomes" id="UP000241771"/>
    </source>
</evidence>
<dbReference type="RefSeq" id="WP_036817561.1">
    <property type="nucleotide sequence ID" value="NZ_JGVO01000083.1"/>
</dbReference>
<keyword evidence="1" id="KW-0812">Transmembrane</keyword>
<dbReference type="AlphaFoldDB" id="A0A2T3P0S7"/>
<keyword evidence="1" id="KW-0472">Membrane</keyword>
<reference evidence="2 3" key="1">
    <citation type="submission" date="2018-01" db="EMBL/GenBank/DDBJ databases">
        <title>Whole genome sequencing of Histamine producing bacteria.</title>
        <authorList>
            <person name="Butler K."/>
        </authorList>
    </citation>
    <scope>NUCLEOTIDE SEQUENCE [LARGE SCALE GENOMIC DNA]</scope>
    <source>
        <strain evidence="2 3">DSM 100436</strain>
    </source>
</reference>
<name>A0A2T3P0S7_9GAMM</name>
<dbReference type="EMBL" id="PYMA01000001">
    <property type="protein sequence ID" value="PSW22082.1"/>
    <property type="molecule type" value="Genomic_DNA"/>
</dbReference>
<dbReference type="OrthoDB" id="5915500at2"/>
<organism evidence="2 3">
    <name type="scientific">Photobacterium sanctipauli</name>
    <dbReference type="NCBI Taxonomy" id="1342794"/>
    <lineage>
        <taxon>Bacteria</taxon>
        <taxon>Pseudomonadati</taxon>
        <taxon>Pseudomonadota</taxon>
        <taxon>Gammaproteobacteria</taxon>
        <taxon>Vibrionales</taxon>
        <taxon>Vibrionaceae</taxon>
        <taxon>Photobacterium</taxon>
    </lineage>
</organism>
<keyword evidence="3" id="KW-1185">Reference proteome</keyword>
<gene>
    <name evidence="2" type="ORF">C9I98_02115</name>
</gene>
<proteinExistence type="predicted"/>
<evidence type="ECO:0000313" key="2">
    <source>
        <dbReference type="EMBL" id="PSW22082.1"/>
    </source>
</evidence>
<comment type="caution">
    <text evidence="2">The sequence shown here is derived from an EMBL/GenBank/DDBJ whole genome shotgun (WGS) entry which is preliminary data.</text>
</comment>
<feature type="transmembrane region" description="Helical" evidence="1">
    <location>
        <begin position="7"/>
        <end position="25"/>
    </location>
</feature>
<dbReference type="Proteomes" id="UP000241771">
    <property type="component" value="Unassembled WGS sequence"/>
</dbReference>